<proteinExistence type="predicted"/>
<sequence length="100" mass="11179">MDINSNFSVIAPDSQSRTSHDAGKVRRLTREEQTPAIESSQSLRTTANPDTLNKARRFAQESGYDQPQGKGNEAVLAYMSLEREAQRDTIRTMMGVDLYA</sequence>
<feature type="region of interest" description="Disordered" evidence="1">
    <location>
        <begin position="1"/>
        <end position="71"/>
    </location>
</feature>
<gene>
    <name evidence="2" type="ORF">IT774_05695</name>
</gene>
<protein>
    <recommendedName>
        <fullName evidence="4">Chromosome segregation ATPase</fullName>
    </recommendedName>
</protein>
<evidence type="ECO:0000313" key="3">
    <source>
        <dbReference type="Proteomes" id="UP000595095"/>
    </source>
</evidence>
<evidence type="ECO:0000313" key="2">
    <source>
        <dbReference type="EMBL" id="QPG06649.1"/>
    </source>
</evidence>
<feature type="compositionally biased region" description="Polar residues" evidence="1">
    <location>
        <begin position="36"/>
        <end position="51"/>
    </location>
</feature>
<dbReference type="RefSeq" id="WP_195811725.1">
    <property type="nucleotide sequence ID" value="NZ_CP064795.1"/>
</dbReference>
<dbReference type="KEGG" id="smaa:IT774_05695"/>
<evidence type="ECO:0000256" key="1">
    <source>
        <dbReference type="SAM" id="MobiDB-lite"/>
    </source>
</evidence>
<accession>A0A7S9HDY7</accession>
<feature type="compositionally biased region" description="Polar residues" evidence="1">
    <location>
        <begin position="1"/>
        <end position="17"/>
    </location>
</feature>
<dbReference type="EMBL" id="CP064795">
    <property type="protein sequence ID" value="QPG06649.1"/>
    <property type="molecule type" value="Genomic_DNA"/>
</dbReference>
<keyword evidence="3" id="KW-1185">Reference proteome</keyword>
<name>A0A7S9HDY7_9ALTE</name>
<dbReference type="AlphaFoldDB" id="A0A7S9HDY7"/>
<organism evidence="2 3">
    <name type="scientific">Salinimonas marina</name>
    <dbReference type="NCBI Taxonomy" id="2785918"/>
    <lineage>
        <taxon>Bacteria</taxon>
        <taxon>Pseudomonadati</taxon>
        <taxon>Pseudomonadota</taxon>
        <taxon>Gammaproteobacteria</taxon>
        <taxon>Alteromonadales</taxon>
        <taxon>Alteromonadaceae</taxon>
        <taxon>Alteromonas/Salinimonas group</taxon>
        <taxon>Salinimonas</taxon>
    </lineage>
</organism>
<dbReference type="Proteomes" id="UP000595095">
    <property type="component" value="Chromosome"/>
</dbReference>
<feature type="compositionally biased region" description="Basic and acidic residues" evidence="1">
    <location>
        <begin position="18"/>
        <end position="33"/>
    </location>
</feature>
<evidence type="ECO:0008006" key="4">
    <source>
        <dbReference type="Google" id="ProtNLM"/>
    </source>
</evidence>
<reference evidence="2 3" key="1">
    <citation type="submission" date="2020-11" db="EMBL/GenBank/DDBJ databases">
        <title>Complete genome sequence for Salinimonas sp. strain G2-b.</title>
        <authorList>
            <person name="Park S.-J."/>
        </authorList>
    </citation>
    <scope>NUCLEOTIDE SEQUENCE [LARGE SCALE GENOMIC DNA]</scope>
    <source>
        <strain evidence="2 3">G2-b</strain>
    </source>
</reference>